<dbReference type="OrthoDB" id="9799096at2"/>
<reference evidence="1 2" key="1">
    <citation type="submission" date="2019-06" db="EMBL/GenBank/DDBJ databases">
        <title>Flavibacter putida gen. nov., sp. nov., a novel marine bacterium of the family Flavobacteriaceae isolated from coastal seawater.</title>
        <authorList>
            <person name="Feng X."/>
        </authorList>
    </citation>
    <scope>NUCLEOTIDE SEQUENCE [LARGE SCALE GENOMIC DNA]</scope>
    <source>
        <strain evidence="1 2">PLHSN227</strain>
    </source>
</reference>
<keyword evidence="2" id="KW-1185">Reference proteome</keyword>
<dbReference type="InterPro" id="IPR016181">
    <property type="entry name" value="Acyl_CoA_acyltransferase"/>
</dbReference>
<sequence>MKIEKYGIVLKRLTIGDIELLRKKRNQKSIKSKMFFQKEISKAEQQEWFQSINNKHHYYFIIYYKNKEIGLIHGKILSFEKRLAEGGMFIWEEELLQSHIPVLASIILADMTFLIMKMKTTLAEVRSDNPTALSYNLKLGYKITESISAKNKTKMSLQKKDYFEKAKPLRDMIKRISKDSTDISWADVHLENSVPDSLYTGLPDYLQEEIEKKRSNFA</sequence>
<dbReference type="Proteomes" id="UP000317169">
    <property type="component" value="Unassembled WGS sequence"/>
</dbReference>
<gene>
    <name evidence="1" type="ORF">FKR84_09570</name>
</gene>
<dbReference type="Gene3D" id="3.40.630.30">
    <property type="match status" value="1"/>
</dbReference>
<evidence type="ECO:0000313" key="1">
    <source>
        <dbReference type="EMBL" id="TQD37712.1"/>
    </source>
</evidence>
<evidence type="ECO:0000313" key="2">
    <source>
        <dbReference type="Proteomes" id="UP000317169"/>
    </source>
</evidence>
<protein>
    <recommendedName>
        <fullName evidence="3">N-acetyltransferase domain-containing protein</fullName>
    </recommendedName>
</protein>
<accession>A0A507ZVT7</accession>
<name>A0A507ZVT7_9FLAO</name>
<organism evidence="1 2">
    <name type="scientific">Haloflavibacter putidus</name>
    <dbReference type="NCBI Taxonomy" id="2576776"/>
    <lineage>
        <taxon>Bacteria</taxon>
        <taxon>Pseudomonadati</taxon>
        <taxon>Bacteroidota</taxon>
        <taxon>Flavobacteriia</taxon>
        <taxon>Flavobacteriales</taxon>
        <taxon>Flavobacteriaceae</taxon>
        <taxon>Haloflavibacter</taxon>
    </lineage>
</organism>
<dbReference type="EMBL" id="VIAR01000009">
    <property type="protein sequence ID" value="TQD37712.1"/>
    <property type="molecule type" value="Genomic_DNA"/>
</dbReference>
<proteinExistence type="predicted"/>
<evidence type="ECO:0008006" key="3">
    <source>
        <dbReference type="Google" id="ProtNLM"/>
    </source>
</evidence>
<dbReference type="SUPFAM" id="SSF55729">
    <property type="entry name" value="Acyl-CoA N-acyltransferases (Nat)"/>
    <property type="match status" value="1"/>
</dbReference>
<dbReference type="AlphaFoldDB" id="A0A507ZVT7"/>
<dbReference type="RefSeq" id="WP_141422087.1">
    <property type="nucleotide sequence ID" value="NZ_VIAR01000009.1"/>
</dbReference>
<comment type="caution">
    <text evidence="1">The sequence shown here is derived from an EMBL/GenBank/DDBJ whole genome shotgun (WGS) entry which is preliminary data.</text>
</comment>